<dbReference type="Proteomes" id="UP000232323">
    <property type="component" value="Unassembled WGS sequence"/>
</dbReference>
<proteinExistence type="predicted"/>
<evidence type="ECO:0000313" key="4">
    <source>
        <dbReference type="Proteomes" id="UP000232323"/>
    </source>
</evidence>
<feature type="coiled-coil region" evidence="1">
    <location>
        <begin position="106"/>
        <end position="133"/>
    </location>
</feature>
<name>A0A250XHX6_9CHLO</name>
<keyword evidence="4" id="KW-1185">Reference proteome</keyword>
<keyword evidence="1" id="KW-0175">Coiled coil</keyword>
<feature type="compositionally biased region" description="Polar residues" evidence="2">
    <location>
        <begin position="167"/>
        <end position="176"/>
    </location>
</feature>
<accession>A0A250XHX6</accession>
<dbReference type="EMBL" id="BEGY01000084">
    <property type="protein sequence ID" value="GAX82681.1"/>
    <property type="molecule type" value="Genomic_DNA"/>
</dbReference>
<organism evidence="3 4">
    <name type="scientific">Chlamydomonas eustigma</name>
    <dbReference type="NCBI Taxonomy" id="1157962"/>
    <lineage>
        <taxon>Eukaryota</taxon>
        <taxon>Viridiplantae</taxon>
        <taxon>Chlorophyta</taxon>
        <taxon>core chlorophytes</taxon>
        <taxon>Chlorophyceae</taxon>
        <taxon>CS clade</taxon>
        <taxon>Chlamydomonadales</taxon>
        <taxon>Chlamydomonadaceae</taxon>
        <taxon>Chlamydomonas</taxon>
    </lineage>
</organism>
<protein>
    <submittedName>
        <fullName evidence="3">Uncharacterized protein</fullName>
    </submittedName>
</protein>
<comment type="caution">
    <text evidence="3">The sequence shown here is derived from an EMBL/GenBank/DDBJ whole genome shotgun (WGS) entry which is preliminary data.</text>
</comment>
<sequence length="350" mass="38297">MFELRQQQQQHGPGLPVQVLKEVIVDRASSVSSNLNDKAHPPEPALHAVRYGPGNPFAGGINLNIYSGVTSDDTVDSNDSSGYTSDEEEAVEEVDEEEGLDSDETMTKLKQTLEELREQLSEQKSVCSGLRGELRKYTDVHGKLHLQIRDLMSQAVKDQHPEPSVGRGSTHTSTSFQDQVISQSQLPVAPSKVDSSSAFLASQLPSSKAFGLPLSQNNPFMKLWNQGDHGSAGPAPATEVTPVVTPVTTHPHTALPGLEMDKRLELYRDMIKAARSVGCESREVEDCEEVLQGKEALDPGSEKVVLIKLQRMLIAGMEAERKLKLQVGVLMFALFLGYLMLEFDAVHSVL</sequence>
<feature type="region of interest" description="Disordered" evidence="2">
    <location>
        <begin position="156"/>
        <end position="176"/>
    </location>
</feature>
<feature type="compositionally biased region" description="Acidic residues" evidence="2">
    <location>
        <begin position="85"/>
        <end position="104"/>
    </location>
</feature>
<evidence type="ECO:0000256" key="1">
    <source>
        <dbReference type="SAM" id="Coils"/>
    </source>
</evidence>
<dbReference type="OrthoDB" id="550732at2759"/>
<dbReference type="AlphaFoldDB" id="A0A250XHX6"/>
<gene>
    <name evidence="3" type="ORF">CEUSTIGMA_g10107.t1</name>
</gene>
<evidence type="ECO:0000313" key="3">
    <source>
        <dbReference type="EMBL" id="GAX82681.1"/>
    </source>
</evidence>
<evidence type="ECO:0000256" key="2">
    <source>
        <dbReference type="SAM" id="MobiDB-lite"/>
    </source>
</evidence>
<reference evidence="3 4" key="1">
    <citation type="submission" date="2017-08" db="EMBL/GenBank/DDBJ databases">
        <title>Acidophilic green algal genome provides insights into adaptation to an acidic environment.</title>
        <authorList>
            <person name="Hirooka S."/>
            <person name="Hirose Y."/>
            <person name="Kanesaki Y."/>
            <person name="Higuchi S."/>
            <person name="Fujiwara T."/>
            <person name="Onuma R."/>
            <person name="Era A."/>
            <person name="Ohbayashi R."/>
            <person name="Uzuka A."/>
            <person name="Nozaki H."/>
            <person name="Yoshikawa H."/>
            <person name="Miyagishima S.Y."/>
        </authorList>
    </citation>
    <scope>NUCLEOTIDE SEQUENCE [LARGE SCALE GENOMIC DNA]</scope>
    <source>
        <strain evidence="3 4">NIES-2499</strain>
    </source>
</reference>
<feature type="compositionally biased region" description="Low complexity" evidence="2">
    <location>
        <begin position="70"/>
        <end position="82"/>
    </location>
</feature>
<feature type="region of interest" description="Disordered" evidence="2">
    <location>
        <begin position="70"/>
        <end position="104"/>
    </location>
</feature>